<comment type="caution">
    <text evidence="1">The sequence shown here is derived from an EMBL/GenBank/DDBJ whole genome shotgun (WGS) entry which is preliminary data.</text>
</comment>
<evidence type="ECO:0000313" key="1">
    <source>
        <dbReference type="EMBL" id="KAF4722382.1"/>
    </source>
</evidence>
<name>A0A7J6RQ64_PEROL</name>
<protein>
    <submittedName>
        <fullName evidence="1">Uncharacterized protein</fullName>
    </submittedName>
</protein>
<accession>A0A7J6RQ64</accession>
<reference evidence="1 2" key="1">
    <citation type="submission" date="2020-04" db="EMBL/GenBank/DDBJ databases">
        <title>Perkinsus olseni comparative genomics.</title>
        <authorList>
            <person name="Bogema D.R."/>
        </authorList>
    </citation>
    <scope>NUCLEOTIDE SEQUENCE [LARGE SCALE GENOMIC DNA]</scope>
    <source>
        <strain evidence="1 2">ATCC PRA-207</strain>
    </source>
</reference>
<evidence type="ECO:0000313" key="2">
    <source>
        <dbReference type="Proteomes" id="UP000553632"/>
    </source>
</evidence>
<dbReference type="Proteomes" id="UP000553632">
    <property type="component" value="Unassembled WGS sequence"/>
</dbReference>
<proteinExistence type="predicted"/>
<sequence>MCDYVPCRDGFTLSKACGLPCTGNQCHTPRRVATFPQSMMYSNVDNEFFKSVWVFNPGEVSILIIPYDSPLLDYTGGMPFDVSSDGSLMHLRTYDDNFQAFAKKYNLNVRTWASIFYDSSDDTFTISFHGHYIVLSAIKFFPPKV</sequence>
<dbReference type="EMBL" id="JABANO010024143">
    <property type="protein sequence ID" value="KAF4722382.1"/>
    <property type="molecule type" value="Genomic_DNA"/>
</dbReference>
<keyword evidence="2" id="KW-1185">Reference proteome</keyword>
<dbReference type="AlphaFoldDB" id="A0A7J6RQ64"/>
<organism evidence="1 2">
    <name type="scientific">Perkinsus olseni</name>
    <name type="common">Perkinsus atlanticus</name>
    <dbReference type="NCBI Taxonomy" id="32597"/>
    <lineage>
        <taxon>Eukaryota</taxon>
        <taxon>Sar</taxon>
        <taxon>Alveolata</taxon>
        <taxon>Perkinsozoa</taxon>
        <taxon>Perkinsea</taxon>
        <taxon>Perkinsida</taxon>
        <taxon>Perkinsidae</taxon>
        <taxon>Perkinsus</taxon>
    </lineage>
</organism>
<gene>
    <name evidence="1" type="ORF">FOZ63_019089</name>
</gene>